<name>A0AAW4ZUX7_PHOPO</name>
<accession>A0AAW4ZUX7</accession>
<comment type="caution">
    <text evidence="2">The sequence shown here is derived from an EMBL/GenBank/DDBJ whole genome shotgun (WGS) entry which is preliminary data.</text>
</comment>
<dbReference type="Proteomes" id="UP000813876">
    <property type="component" value="Unassembled WGS sequence"/>
</dbReference>
<evidence type="ECO:0000313" key="2">
    <source>
        <dbReference type="EMBL" id="MCF2302180.1"/>
    </source>
</evidence>
<feature type="transmembrane region" description="Helical" evidence="1">
    <location>
        <begin position="52"/>
        <end position="77"/>
    </location>
</feature>
<keyword evidence="1" id="KW-0472">Membrane</keyword>
<organism evidence="2 3">
    <name type="scientific">Photobacterium phosphoreum</name>
    <dbReference type="NCBI Taxonomy" id="659"/>
    <lineage>
        <taxon>Bacteria</taxon>
        <taxon>Pseudomonadati</taxon>
        <taxon>Pseudomonadota</taxon>
        <taxon>Gammaproteobacteria</taxon>
        <taxon>Vibrionales</taxon>
        <taxon>Vibrionaceae</taxon>
        <taxon>Photobacterium</taxon>
    </lineage>
</organism>
<reference evidence="2" key="1">
    <citation type="submission" date="2019-11" db="EMBL/GenBank/DDBJ databases">
        <title>Comparative genomics of photobacteria reveal adaptation to distinct habitats.</title>
        <authorList>
            <person name="Fuertes-Perez S."/>
            <person name="Hilgarth M."/>
            <person name="Vogel R.F."/>
        </authorList>
    </citation>
    <scope>NUCLEOTIDE SEQUENCE</scope>
    <source>
        <strain evidence="2">TMW2.2145</strain>
    </source>
</reference>
<dbReference type="AlphaFoldDB" id="A0AAW4ZUX7"/>
<dbReference type="RefSeq" id="WP_328282521.1">
    <property type="nucleotide sequence ID" value="NZ_WMCP01000011.1"/>
</dbReference>
<dbReference type="NCBIfam" id="NF041622">
    <property type="entry name" value="KwaA"/>
    <property type="match status" value="1"/>
</dbReference>
<dbReference type="InterPro" id="IPR048118">
    <property type="entry name" value="KwaA"/>
</dbReference>
<keyword evidence="1" id="KW-0812">Transmembrane</keyword>
<proteinExistence type="predicted"/>
<keyword evidence="1" id="KW-1133">Transmembrane helix</keyword>
<protein>
    <submittedName>
        <fullName evidence="2">Uncharacterized protein</fullName>
    </submittedName>
</protein>
<dbReference type="EMBL" id="WMCP01000011">
    <property type="protein sequence ID" value="MCF2302180.1"/>
    <property type="molecule type" value="Genomic_DNA"/>
</dbReference>
<feature type="transmembrane region" description="Helical" evidence="1">
    <location>
        <begin position="7"/>
        <end position="28"/>
    </location>
</feature>
<sequence length="208" mass="24268">MNNIEKIKLYILSLAILFLMIMIMSAQMPEYQFSVCLDDQCSFSYWAKELAYAIWITCKLNWLPCLMLICFIISMVIKHQFDYMLDGGGENTIHVCEVKSEDYEHLTFLATYIIPFFGFSFDDPRKLVAYLILLIVIGFIFVRTDKYYANPTLALFGFKLYRANLSDPNGLYESVIVISKDIIIPNQIIKYKLISENVFYAKKIEDNE</sequence>
<feature type="transmembrane region" description="Helical" evidence="1">
    <location>
        <begin position="127"/>
        <end position="144"/>
    </location>
</feature>
<evidence type="ECO:0000313" key="3">
    <source>
        <dbReference type="Proteomes" id="UP000813876"/>
    </source>
</evidence>
<gene>
    <name evidence="2" type="ORF">GLP33_10605</name>
</gene>
<evidence type="ECO:0000256" key="1">
    <source>
        <dbReference type="SAM" id="Phobius"/>
    </source>
</evidence>